<dbReference type="EMBL" id="JAAAMQ010000020">
    <property type="protein sequence ID" value="NBA12200.1"/>
    <property type="molecule type" value="Genomic_DNA"/>
</dbReference>
<accession>A0AAJ2Z1B5</accession>
<name>A0AAJ2Z1B5_WEICO</name>
<organism evidence="1 2">
    <name type="scientific">Weissella confusa</name>
    <name type="common">Lactobacillus confusus</name>
    <dbReference type="NCBI Taxonomy" id="1583"/>
    <lineage>
        <taxon>Bacteria</taxon>
        <taxon>Bacillati</taxon>
        <taxon>Bacillota</taxon>
        <taxon>Bacilli</taxon>
        <taxon>Lactobacillales</taxon>
        <taxon>Lactobacillaceae</taxon>
        <taxon>Weissella</taxon>
    </lineage>
</organism>
<sequence length="86" mass="10447">MFWAELNKSDYEFLNNTSPDFFSRDVRVNLVDGVYHLEFDSDEQYDRWDRHYWSLFTKIGMDNFDTVNEIGARIDSIGYDRELFEE</sequence>
<gene>
    <name evidence="1" type="ORF">GTU77_08245</name>
</gene>
<dbReference type="RefSeq" id="WP_161691357.1">
    <property type="nucleotide sequence ID" value="NZ_JAAAMQ010000020.1"/>
</dbReference>
<dbReference type="Proteomes" id="UP000719917">
    <property type="component" value="Unassembled WGS sequence"/>
</dbReference>
<comment type="caution">
    <text evidence="1">The sequence shown here is derived from an EMBL/GenBank/DDBJ whole genome shotgun (WGS) entry which is preliminary data.</text>
</comment>
<reference evidence="1" key="1">
    <citation type="submission" date="2020-01" db="EMBL/GenBank/DDBJ databases">
        <title>First Reported Case and Whole Genome of Weissella confusa in an Equid.</title>
        <authorList>
            <person name="Little S.V."/>
            <person name="Lawhon S.D."/>
        </authorList>
    </citation>
    <scope>NUCLEOTIDE SEQUENCE</scope>
    <source>
        <strain evidence="1">718955</strain>
    </source>
</reference>
<evidence type="ECO:0000313" key="1">
    <source>
        <dbReference type="EMBL" id="NBA12200.1"/>
    </source>
</evidence>
<protein>
    <submittedName>
        <fullName evidence="1">Uncharacterized protein</fullName>
    </submittedName>
</protein>
<dbReference type="AlphaFoldDB" id="A0AAJ2Z1B5"/>
<evidence type="ECO:0000313" key="2">
    <source>
        <dbReference type="Proteomes" id="UP000719917"/>
    </source>
</evidence>
<proteinExistence type="predicted"/>